<organism evidence="5 6">
    <name type="scientific">Babjeviella inositovora NRRL Y-12698</name>
    <dbReference type="NCBI Taxonomy" id="984486"/>
    <lineage>
        <taxon>Eukaryota</taxon>
        <taxon>Fungi</taxon>
        <taxon>Dikarya</taxon>
        <taxon>Ascomycota</taxon>
        <taxon>Saccharomycotina</taxon>
        <taxon>Pichiomycetes</taxon>
        <taxon>Serinales incertae sedis</taxon>
        <taxon>Babjeviella</taxon>
    </lineage>
</organism>
<proteinExistence type="predicted"/>
<evidence type="ECO:0000313" key="6">
    <source>
        <dbReference type="Proteomes" id="UP000094336"/>
    </source>
</evidence>
<keyword evidence="6" id="KW-1185">Reference proteome</keyword>
<gene>
    <name evidence="5" type="ORF">BABINDRAFT_158867</name>
</gene>
<evidence type="ECO:0000313" key="5">
    <source>
        <dbReference type="EMBL" id="ODQ82227.1"/>
    </source>
</evidence>
<evidence type="ECO:0000256" key="3">
    <source>
        <dbReference type="SAM" id="MobiDB-lite"/>
    </source>
</evidence>
<dbReference type="AlphaFoldDB" id="A0A1E3QYR0"/>
<dbReference type="GO" id="GO:0008623">
    <property type="term" value="C:CHRAC"/>
    <property type="evidence" value="ECO:0007669"/>
    <property type="project" value="TreeGrafter"/>
</dbReference>
<comment type="subcellular location">
    <subcellularLocation>
        <location evidence="1">Nucleus</location>
    </subcellularLocation>
</comment>
<dbReference type="EMBL" id="KV454426">
    <property type="protein sequence ID" value="ODQ82227.1"/>
    <property type="molecule type" value="Genomic_DNA"/>
</dbReference>
<dbReference type="OrthoDB" id="636685at2759"/>
<dbReference type="InterPro" id="IPR003958">
    <property type="entry name" value="CBFA_NFYB_domain"/>
</dbReference>
<dbReference type="STRING" id="984486.A0A1E3QYR0"/>
<dbReference type="GO" id="GO:0046982">
    <property type="term" value="F:protein heterodimerization activity"/>
    <property type="evidence" value="ECO:0007669"/>
    <property type="project" value="InterPro"/>
</dbReference>
<evidence type="ECO:0000256" key="1">
    <source>
        <dbReference type="ARBA" id="ARBA00004123"/>
    </source>
</evidence>
<dbReference type="InterPro" id="IPR009072">
    <property type="entry name" value="Histone-fold"/>
</dbReference>
<protein>
    <recommendedName>
        <fullName evidence="4">Transcription factor CBF/NF-Y/archaeal histone domain-containing protein</fullName>
    </recommendedName>
</protein>
<dbReference type="PANTHER" id="PTHR10252">
    <property type="entry name" value="HISTONE-LIKE TRANSCRIPTION FACTOR CCAAT-RELATED"/>
    <property type="match status" value="1"/>
</dbReference>
<evidence type="ECO:0000259" key="4">
    <source>
        <dbReference type="Pfam" id="PF00808"/>
    </source>
</evidence>
<dbReference type="PANTHER" id="PTHR10252:SF151">
    <property type="entry name" value="DNA POLYMERASE EPSILON NONCATALYTIC SUBUNIT"/>
    <property type="match status" value="1"/>
</dbReference>
<dbReference type="Gene3D" id="1.10.20.10">
    <property type="entry name" value="Histone, subunit A"/>
    <property type="match status" value="1"/>
</dbReference>
<accession>A0A1E3QYR0</accession>
<feature type="compositionally biased region" description="Acidic residues" evidence="3">
    <location>
        <begin position="136"/>
        <end position="155"/>
    </location>
</feature>
<feature type="compositionally biased region" description="Basic and acidic residues" evidence="3">
    <location>
        <begin position="13"/>
        <end position="22"/>
    </location>
</feature>
<dbReference type="CDD" id="cd23645">
    <property type="entry name" value="HFD_Dpb3-like"/>
    <property type="match status" value="1"/>
</dbReference>
<dbReference type="GeneID" id="30145178"/>
<dbReference type="Proteomes" id="UP000094336">
    <property type="component" value="Unassembled WGS sequence"/>
</dbReference>
<feature type="region of interest" description="Disordered" evidence="3">
    <location>
        <begin position="1"/>
        <end position="29"/>
    </location>
</feature>
<feature type="region of interest" description="Disordered" evidence="3">
    <location>
        <begin position="130"/>
        <end position="159"/>
    </location>
</feature>
<sequence>MSETEHIQQTLENDTHAEKPHLDEDEEDVSGTISLPVSRIKKILKCDPMYVSSSNTAVFSTAVATELFIQYFTEQASLIARADKRKKVQYKDFATAVQSIEQLHFLSDTVPKTAPLSLLIAEHRVSLPKGTVSEGVPEEVEEEEEEYNEEEEAPEVEEKPVLAKKVYSLPKGQQTLSFFTHPAEPLKEEPVQTNEEPAHANGESVIEVIEVESEPVADEDVVME</sequence>
<dbReference type="SUPFAM" id="SSF47113">
    <property type="entry name" value="Histone-fold"/>
    <property type="match status" value="1"/>
</dbReference>
<keyword evidence="2" id="KW-0539">Nucleus</keyword>
<dbReference type="GO" id="GO:0006261">
    <property type="term" value="P:DNA-templated DNA replication"/>
    <property type="evidence" value="ECO:0007669"/>
    <property type="project" value="TreeGrafter"/>
</dbReference>
<dbReference type="RefSeq" id="XP_018987555.1">
    <property type="nucleotide sequence ID" value="XM_019127325.1"/>
</dbReference>
<dbReference type="Pfam" id="PF00808">
    <property type="entry name" value="CBFD_NFYB_HMF"/>
    <property type="match status" value="1"/>
</dbReference>
<reference evidence="6" key="1">
    <citation type="submission" date="2016-05" db="EMBL/GenBank/DDBJ databases">
        <title>Comparative genomics of biotechnologically important yeasts.</title>
        <authorList>
            <consortium name="DOE Joint Genome Institute"/>
            <person name="Riley R."/>
            <person name="Haridas S."/>
            <person name="Wolfe K.H."/>
            <person name="Lopes M.R."/>
            <person name="Hittinger C.T."/>
            <person name="Goker M."/>
            <person name="Salamov A."/>
            <person name="Wisecaver J."/>
            <person name="Long T.M."/>
            <person name="Aerts A.L."/>
            <person name="Barry K."/>
            <person name="Choi C."/>
            <person name="Clum A."/>
            <person name="Coughlan A.Y."/>
            <person name="Deshpande S."/>
            <person name="Douglass A.P."/>
            <person name="Hanson S.J."/>
            <person name="Klenk H.-P."/>
            <person name="Labutti K."/>
            <person name="Lapidus A."/>
            <person name="Lindquist E."/>
            <person name="Lipzen A."/>
            <person name="Meier-Kolthoff J.P."/>
            <person name="Ohm R.A."/>
            <person name="Otillar R.P."/>
            <person name="Pangilinan J."/>
            <person name="Peng Y."/>
            <person name="Rokas A."/>
            <person name="Rosa C.A."/>
            <person name="Scheuner C."/>
            <person name="Sibirny A.A."/>
            <person name="Slot J.C."/>
            <person name="Stielow J.B."/>
            <person name="Sun H."/>
            <person name="Kurtzman C.P."/>
            <person name="Blackwell M."/>
            <person name="Grigoriev I.V."/>
            <person name="Jeffries T.W."/>
        </authorList>
    </citation>
    <scope>NUCLEOTIDE SEQUENCE [LARGE SCALE GENOMIC DNA]</scope>
    <source>
        <strain evidence="6">NRRL Y-12698</strain>
    </source>
</reference>
<evidence type="ECO:0000256" key="2">
    <source>
        <dbReference type="ARBA" id="ARBA00023242"/>
    </source>
</evidence>
<feature type="domain" description="Transcription factor CBF/NF-Y/archaeal histone" evidence="4">
    <location>
        <begin position="34"/>
        <end position="97"/>
    </location>
</feature>
<dbReference type="InterPro" id="IPR050568">
    <property type="entry name" value="Transcr_DNA_Rep_Reg"/>
</dbReference>
<name>A0A1E3QYR0_9ASCO</name>